<evidence type="ECO:0000259" key="2">
    <source>
        <dbReference type="PROSITE" id="PS50125"/>
    </source>
</evidence>
<feature type="domain" description="Guanylate cyclase" evidence="2">
    <location>
        <begin position="474"/>
        <end position="612"/>
    </location>
</feature>
<feature type="transmembrane region" description="Helical" evidence="1">
    <location>
        <begin position="6"/>
        <end position="24"/>
    </location>
</feature>
<dbReference type="Gene3D" id="3.30.70.1230">
    <property type="entry name" value="Nucleotide cyclase"/>
    <property type="match status" value="1"/>
</dbReference>
<name>A0AA41YV08_9HYPH</name>
<dbReference type="InterPro" id="IPR029787">
    <property type="entry name" value="Nucleotide_cyclase"/>
</dbReference>
<dbReference type="PROSITE" id="PS50125">
    <property type="entry name" value="GUANYLATE_CYCLASE_2"/>
    <property type="match status" value="1"/>
</dbReference>
<protein>
    <submittedName>
        <fullName evidence="3">Adenylate/guanylate cyclase domain-containing protein</fullName>
    </submittedName>
</protein>
<gene>
    <name evidence="3" type="ORF">M8523_06055</name>
</gene>
<dbReference type="CDD" id="cd07302">
    <property type="entry name" value="CHD"/>
    <property type="match status" value="1"/>
</dbReference>
<reference evidence="3" key="1">
    <citation type="submission" date="2022-05" db="EMBL/GenBank/DDBJ databases">
        <authorList>
            <person name="Pankratov T."/>
        </authorList>
    </citation>
    <scope>NUCLEOTIDE SEQUENCE</scope>
    <source>
        <strain evidence="3">BP6-180914</strain>
    </source>
</reference>
<dbReference type="SMART" id="SM01080">
    <property type="entry name" value="CHASE2"/>
    <property type="match status" value="1"/>
</dbReference>
<dbReference type="GO" id="GO:0035556">
    <property type="term" value="P:intracellular signal transduction"/>
    <property type="evidence" value="ECO:0007669"/>
    <property type="project" value="InterPro"/>
</dbReference>
<dbReference type="GO" id="GO:0006171">
    <property type="term" value="P:cAMP biosynthetic process"/>
    <property type="evidence" value="ECO:0007669"/>
    <property type="project" value="TreeGrafter"/>
</dbReference>
<dbReference type="InterPro" id="IPR001054">
    <property type="entry name" value="A/G_cyclase"/>
</dbReference>
<keyword evidence="1" id="KW-0472">Membrane</keyword>
<dbReference type="PANTHER" id="PTHR43081">
    <property type="entry name" value="ADENYLATE CYCLASE, TERMINAL-DIFFERENTIATION SPECIFIC-RELATED"/>
    <property type="match status" value="1"/>
</dbReference>
<feature type="transmembrane region" description="Helical" evidence="1">
    <location>
        <begin position="359"/>
        <end position="376"/>
    </location>
</feature>
<dbReference type="AlphaFoldDB" id="A0AA41YV08"/>
<dbReference type="EMBL" id="JAMOIM010000003">
    <property type="protein sequence ID" value="MCW6507582.1"/>
    <property type="molecule type" value="Genomic_DNA"/>
</dbReference>
<comment type="caution">
    <text evidence="3">The sequence shown here is derived from an EMBL/GenBank/DDBJ whole genome shotgun (WGS) entry which is preliminary data.</text>
</comment>
<organism evidence="3 4">
    <name type="scientific">Lichenifustis flavocetrariae</name>
    <dbReference type="NCBI Taxonomy" id="2949735"/>
    <lineage>
        <taxon>Bacteria</taxon>
        <taxon>Pseudomonadati</taxon>
        <taxon>Pseudomonadota</taxon>
        <taxon>Alphaproteobacteria</taxon>
        <taxon>Hyphomicrobiales</taxon>
        <taxon>Lichenihabitantaceae</taxon>
        <taxon>Lichenifustis</taxon>
    </lineage>
</organism>
<keyword evidence="4" id="KW-1185">Reference proteome</keyword>
<keyword evidence="1" id="KW-0812">Transmembrane</keyword>
<dbReference type="GO" id="GO:0004016">
    <property type="term" value="F:adenylate cyclase activity"/>
    <property type="evidence" value="ECO:0007669"/>
    <property type="project" value="UniProtKB-ARBA"/>
</dbReference>
<dbReference type="Pfam" id="PF05226">
    <property type="entry name" value="CHASE2"/>
    <property type="match status" value="1"/>
</dbReference>
<dbReference type="SMART" id="SM00044">
    <property type="entry name" value="CYCc"/>
    <property type="match status" value="1"/>
</dbReference>
<feature type="transmembrane region" description="Helical" evidence="1">
    <location>
        <begin position="382"/>
        <end position="401"/>
    </location>
</feature>
<dbReference type="Proteomes" id="UP001165667">
    <property type="component" value="Unassembled WGS sequence"/>
</dbReference>
<evidence type="ECO:0000313" key="4">
    <source>
        <dbReference type="Proteomes" id="UP001165667"/>
    </source>
</evidence>
<evidence type="ECO:0000313" key="3">
    <source>
        <dbReference type="EMBL" id="MCW6507582.1"/>
    </source>
</evidence>
<sequence length="730" mass="78954">MRVSRAYLVIFFLLYVVTLALFVVQPPWLLDLRNFVFDRYQALDTPAYDPATPVRIVAIDEASLAKYGQWPWPRTRLAELVDRLADRGAATAAFDIIFAEPDRLSLEQVVGGLPDGTIKSDFEQHLSGAETNDALLSRAVARLPTALGMTMTQGASRPDWAAKFGLVYAGDPPAAFLPVFASALLPLAQLREAAQGLGATNWLPDHDQIVRRVPLLLRCGDAIVPSLAMEALRLAQGASTYVVRSSNASGTTAFGQHTGLNAIKVGDFEIATGSDGSIRPRYTHTNAARYISAAEVLDGTMPEDAVRGRIVLIGTPVTGLGDVKATPLDAVVPGVEIHAQVLEQLLAGKLLSRPDWGPGLELFATLVFLTLLATTLPRLPPSLAALLSLLAAVFILVGSWVGFTHYNLLLDPAFPCLVIGTAYLSGASSLWESELQSERQVRRAFGKFVSPAVVSRIAENPRLLVLSGETRELTILFSDLRSFSTISESLSASEVAHFLNTYLTPMTDVILAHEGTIDKYIGDAIVAFWNAPLDVADHSRRAVEAALAMRAALVAFNEEQDRLAALGQKTVRNVRMGLGLNRGACSVGNMGSQQRFDYSALGDPMNVAARLEALTKSYQVDILATASVLKEVPDFAWLEVDEVRVKGRSGVTQLFTIVGDEAYAASPAFKALAGAHEELLAATRDGEFRTAARLAQNLAGSVEPRWRPFYQALELRCRDLARQLPQPETA</sequence>
<dbReference type="RefSeq" id="WP_282583950.1">
    <property type="nucleotide sequence ID" value="NZ_JAMOIM010000003.1"/>
</dbReference>
<dbReference type="Pfam" id="PF00211">
    <property type="entry name" value="Guanylate_cyc"/>
    <property type="match status" value="1"/>
</dbReference>
<dbReference type="InterPro" id="IPR007890">
    <property type="entry name" value="CHASE2"/>
</dbReference>
<proteinExistence type="predicted"/>
<accession>A0AA41YV08</accession>
<dbReference type="SUPFAM" id="SSF55073">
    <property type="entry name" value="Nucleotide cyclase"/>
    <property type="match status" value="1"/>
</dbReference>
<dbReference type="InterPro" id="IPR050697">
    <property type="entry name" value="Adenylyl/Guanylyl_Cyclase_3/4"/>
</dbReference>
<dbReference type="PANTHER" id="PTHR43081:SF1">
    <property type="entry name" value="ADENYLATE CYCLASE, TERMINAL-DIFFERENTIATION SPECIFIC"/>
    <property type="match status" value="1"/>
</dbReference>
<keyword evidence="1" id="KW-1133">Transmembrane helix</keyword>
<evidence type="ECO:0000256" key="1">
    <source>
        <dbReference type="SAM" id="Phobius"/>
    </source>
</evidence>